<gene>
    <name evidence="2" type="ORF">BpHYR1_039567</name>
</gene>
<accession>A0A3M7QTS5</accession>
<evidence type="ECO:0000256" key="1">
    <source>
        <dbReference type="SAM" id="MobiDB-lite"/>
    </source>
</evidence>
<keyword evidence="3" id="KW-1185">Reference proteome</keyword>
<evidence type="ECO:0000313" key="2">
    <source>
        <dbReference type="EMBL" id="RNA14388.1"/>
    </source>
</evidence>
<evidence type="ECO:0000313" key="3">
    <source>
        <dbReference type="Proteomes" id="UP000276133"/>
    </source>
</evidence>
<dbReference type="AlphaFoldDB" id="A0A3M7QTS5"/>
<sequence length="74" mass="8716">MDREESAPRRSGVRRIRGDRSRGRTNRWGDQGKWHGFGYWSTEASIGSRSDSKKERELCNMEESSERMRVLLKI</sequence>
<name>A0A3M7QTS5_BRAPC</name>
<dbReference type="EMBL" id="REGN01005204">
    <property type="protein sequence ID" value="RNA14388.1"/>
    <property type="molecule type" value="Genomic_DNA"/>
</dbReference>
<protein>
    <submittedName>
        <fullName evidence="2">Uncharacterized protein</fullName>
    </submittedName>
</protein>
<dbReference type="Proteomes" id="UP000276133">
    <property type="component" value="Unassembled WGS sequence"/>
</dbReference>
<reference evidence="2 3" key="1">
    <citation type="journal article" date="2018" name="Sci. Rep.">
        <title>Genomic signatures of local adaptation to the degree of environmental predictability in rotifers.</title>
        <authorList>
            <person name="Franch-Gras L."/>
            <person name="Hahn C."/>
            <person name="Garcia-Roger E.M."/>
            <person name="Carmona M.J."/>
            <person name="Serra M."/>
            <person name="Gomez A."/>
        </authorList>
    </citation>
    <scope>NUCLEOTIDE SEQUENCE [LARGE SCALE GENOMIC DNA]</scope>
    <source>
        <strain evidence="2">HYR1</strain>
    </source>
</reference>
<organism evidence="2 3">
    <name type="scientific">Brachionus plicatilis</name>
    <name type="common">Marine rotifer</name>
    <name type="synonym">Brachionus muelleri</name>
    <dbReference type="NCBI Taxonomy" id="10195"/>
    <lineage>
        <taxon>Eukaryota</taxon>
        <taxon>Metazoa</taxon>
        <taxon>Spiralia</taxon>
        <taxon>Gnathifera</taxon>
        <taxon>Rotifera</taxon>
        <taxon>Eurotatoria</taxon>
        <taxon>Monogononta</taxon>
        <taxon>Pseudotrocha</taxon>
        <taxon>Ploima</taxon>
        <taxon>Brachionidae</taxon>
        <taxon>Brachionus</taxon>
    </lineage>
</organism>
<feature type="region of interest" description="Disordered" evidence="1">
    <location>
        <begin position="1"/>
        <end position="27"/>
    </location>
</feature>
<proteinExistence type="predicted"/>
<comment type="caution">
    <text evidence="2">The sequence shown here is derived from an EMBL/GenBank/DDBJ whole genome shotgun (WGS) entry which is preliminary data.</text>
</comment>